<dbReference type="EMBL" id="QRMN01000038">
    <property type="protein sequence ID" value="RHJ74607.1"/>
    <property type="molecule type" value="Genomic_DNA"/>
</dbReference>
<dbReference type="RefSeq" id="WP_118327805.1">
    <property type="nucleotide sequence ID" value="NZ_QRMN01000038.1"/>
</dbReference>
<name>A0A415DF01_PHOVU</name>
<dbReference type="PANTHER" id="PTHR34047">
    <property type="entry name" value="NUCLEAR INTRON MATURASE 1, MITOCHONDRIAL-RELATED"/>
    <property type="match status" value="1"/>
</dbReference>
<comment type="caution">
    <text evidence="3">The sequence shown here is derived from an EMBL/GenBank/DDBJ whole genome shotgun (WGS) entry which is preliminary data.</text>
</comment>
<dbReference type="SUPFAM" id="SSF56672">
    <property type="entry name" value="DNA/RNA polymerases"/>
    <property type="match status" value="1"/>
</dbReference>
<gene>
    <name evidence="3" type="ORF">DW105_14780</name>
</gene>
<dbReference type="InterPro" id="IPR043502">
    <property type="entry name" value="DNA/RNA_pol_sf"/>
</dbReference>
<evidence type="ECO:0000256" key="1">
    <source>
        <dbReference type="ARBA" id="ARBA00034120"/>
    </source>
</evidence>
<dbReference type="AlphaFoldDB" id="A0A415DF01"/>
<dbReference type="NCBIfam" id="NF041747">
    <property type="entry name" value="Drt3a"/>
    <property type="match status" value="1"/>
</dbReference>
<reference evidence="3 4" key="1">
    <citation type="submission" date="2018-08" db="EMBL/GenBank/DDBJ databases">
        <title>A genome reference for cultivated species of the human gut microbiota.</title>
        <authorList>
            <person name="Zou Y."/>
            <person name="Xue W."/>
            <person name="Luo G."/>
        </authorList>
    </citation>
    <scope>NUCLEOTIDE SEQUENCE [LARGE SCALE GENOMIC DNA]</scope>
    <source>
        <strain evidence="3 4">AM09-18</strain>
    </source>
</reference>
<dbReference type="PROSITE" id="PS50878">
    <property type="entry name" value="RT_POL"/>
    <property type="match status" value="1"/>
</dbReference>
<evidence type="ECO:0000259" key="2">
    <source>
        <dbReference type="PROSITE" id="PS50878"/>
    </source>
</evidence>
<dbReference type="InterPro" id="IPR051083">
    <property type="entry name" value="GrpII_Intron_Splice-Mob/Def"/>
</dbReference>
<dbReference type="Pfam" id="PF00078">
    <property type="entry name" value="RVT_1"/>
    <property type="match status" value="1"/>
</dbReference>
<organism evidence="3 4">
    <name type="scientific">Phocaeicola vulgatus</name>
    <name type="common">Bacteroides vulgatus</name>
    <dbReference type="NCBI Taxonomy" id="821"/>
    <lineage>
        <taxon>Bacteria</taxon>
        <taxon>Pseudomonadati</taxon>
        <taxon>Bacteroidota</taxon>
        <taxon>Bacteroidia</taxon>
        <taxon>Bacteroidales</taxon>
        <taxon>Bacteroidaceae</taxon>
        <taxon>Phocaeicola</taxon>
    </lineage>
</organism>
<proteinExistence type="inferred from homology"/>
<accession>A0A415DF01</accession>
<dbReference type="Proteomes" id="UP000283958">
    <property type="component" value="Unassembled WGS sequence"/>
</dbReference>
<dbReference type="PANTHER" id="PTHR34047:SF8">
    <property type="entry name" value="PROTEIN YKFC"/>
    <property type="match status" value="1"/>
</dbReference>
<comment type="similarity">
    <text evidence="1">Belongs to the bacterial reverse transcriptase family.</text>
</comment>
<protein>
    <recommendedName>
        <fullName evidence="2">Reverse transcriptase domain-containing protein</fullName>
    </recommendedName>
</protein>
<feature type="domain" description="Reverse transcriptase" evidence="2">
    <location>
        <begin position="17"/>
        <end position="324"/>
    </location>
</feature>
<dbReference type="InterPro" id="IPR000477">
    <property type="entry name" value="RT_dom"/>
</dbReference>
<evidence type="ECO:0000313" key="3">
    <source>
        <dbReference type="EMBL" id="RHJ74607.1"/>
    </source>
</evidence>
<evidence type="ECO:0000313" key="4">
    <source>
        <dbReference type="Proteomes" id="UP000283958"/>
    </source>
</evidence>
<sequence>MLDQSFSYDTINTVFMQSNRKGQVKKEFLSAEYLEAAKEYRVMRHSINSLKKISKEIRTEEQETEILELEVKMKDNAIKQKDLLTKCLFNISEGINRRGFKFTLTSKQSDDPKKPNYLIGKTAEEFFAMKILCRNLKHTFNLQMSSRNNILSQVKQLLGEDKHPKYIIRTDIQHCFESIPHNQLFKIINDNTLLDYKNKTMLKGLICNEFEKKNCRCLVTTSNTGIPRGCAISSYLAELYLSKIDQDIKQKIGEIIYYNRYVDDIIIIIHPVQTPKDNKAIDYYKSLIENIFKEKGLTLSPDKTIVIDATTGKSYEFDFLGYRFSISNGIVKVCHSSKKIKKTITRINKIFDTFSNLLSIDYLKAKSYLFDALRILTANTNLHNNKKGIKIGAYYSNQILDNSSVLSLYDKYLEKKIENISLPISGFGSEMERKTEEDKLKRVLLKNANFVKGFESRKRFCISKHRLQVIKRSWV</sequence>